<evidence type="ECO:0000313" key="2">
    <source>
        <dbReference type="EMBL" id="CAD7635806.1"/>
    </source>
</evidence>
<feature type="transmembrane region" description="Helical" evidence="1">
    <location>
        <begin position="45"/>
        <end position="68"/>
    </location>
</feature>
<gene>
    <name evidence="2" type="ORF">OSB1V03_LOCUS16197</name>
</gene>
<organism evidence="2">
    <name type="scientific">Medioppia subpectinata</name>
    <dbReference type="NCBI Taxonomy" id="1979941"/>
    <lineage>
        <taxon>Eukaryota</taxon>
        <taxon>Metazoa</taxon>
        <taxon>Ecdysozoa</taxon>
        <taxon>Arthropoda</taxon>
        <taxon>Chelicerata</taxon>
        <taxon>Arachnida</taxon>
        <taxon>Acari</taxon>
        <taxon>Acariformes</taxon>
        <taxon>Sarcoptiformes</taxon>
        <taxon>Oribatida</taxon>
        <taxon>Brachypylina</taxon>
        <taxon>Oppioidea</taxon>
        <taxon>Oppiidae</taxon>
        <taxon>Medioppia</taxon>
    </lineage>
</organism>
<protein>
    <submittedName>
        <fullName evidence="2">Uncharacterized protein</fullName>
    </submittedName>
</protein>
<name>A0A7R9L6H0_9ACAR</name>
<reference evidence="2" key="1">
    <citation type="submission" date="2020-11" db="EMBL/GenBank/DDBJ databases">
        <authorList>
            <person name="Tran Van P."/>
        </authorList>
    </citation>
    <scope>NUCLEOTIDE SEQUENCE</scope>
</reference>
<accession>A0A7R9L6H0</accession>
<dbReference type="AlphaFoldDB" id="A0A7R9L6H0"/>
<dbReference type="EMBL" id="CAJPIZ010017721">
    <property type="protein sequence ID" value="CAG2116236.1"/>
    <property type="molecule type" value="Genomic_DNA"/>
</dbReference>
<evidence type="ECO:0000256" key="1">
    <source>
        <dbReference type="SAM" id="Phobius"/>
    </source>
</evidence>
<feature type="non-terminal residue" evidence="2">
    <location>
        <position position="1"/>
    </location>
</feature>
<feature type="transmembrane region" description="Helical" evidence="1">
    <location>
        <begin position="12"/>
        <end position="33"/>
    </location>
</feature>
<dbReference type="Proteomes" id="UP000759131">
    <property type="component" value="Unassembled WGS sequence"/>
</dbReference>
<keyword evidence="1" id="KW-0472">Membrane</keyword>
<proteinExistence type="predicted"/>
<keyword evidence="1" id="KW-1133">Transmembrane helix</keyword>
<keyword evidence="1" id="KW-0812">Transmembrane</keyword>
<keyword evidence="3" id="KW-1185">Reference proteome</keyword>
<evidence type="ECO:0000313" key="3">
    <source>
        <dbReference type="Proteomes" id="UP000759131"/>
    </source>
</evidence>
<sequence>MWCKIYGSIITFLSFFGDCLFLTALIILTLGLMNSVGTAYYRLRYTALALVVMQGIMFAYKMVAMLYINGNKGKIKANSDDGKQYPGSFIVEMIISCLMCGRIGVNVGKISAALNTICGSHWSDSEYKELVLFGNALRNTPTVGFTIGGFAAINKSTLISAINKNLFRRRDQWIDR</sequence>
<dbReference type="EMBL" id="OC872296">
    <property type="protein sequence ID" value="CAD7635806.1"/>
    <property type="molecule type" value="Genomic_DNA"/>
</dbReference>